<evidence type="ECO:0000313" key="2">
    <source>
        <dbReference type="WBParaSite" id="RSKR_0001185100.1"/>
    </source>
</evidence>
<dbReference type="Proteomes" id="UP000095286">
    <property type="component" value="Unplaced"/>
</dbReference>
<protein>
    <submittedName>
        <fullName evidence="2">NADH-ubiquinone oxidoreductase chain 4</fullName>
    </submittedName>
</protein>
<proteinExistence type="predicted"/>
<reference evidence="2" key="1">
    <citation type="submission" date="2016-11" db="UniProtKB">
        <authorList>
            <consortium name="WormBaseParasite"/>
        </authorList>
    </citation>
    <scope>IDENTIFICATION</scope>
    <source>
        <strain evidence="2">KR3021</strain>
    </source>
</reference>
<accession>A0AC35UIJ7</accession>
<name>A0AC35UIJ7_9BILA</name>
<evidence type="ECO:0000313" key="1">
    <source>
        <dbReference type="Proteomes" id="UP000095286"/>
    </source>
</evidence>
<sequence length="271" mass="32100">QGLFFILDSYNFVILIFIRIFIFGLIYLREKNTNLLRLTQILIFICVIFFIPRNIISLYIFFELSIFPILIILLGYGSQIEKINSSYYLLFYAAFCSFPFLFVYLNLDFSFLMVYFDSAFSCIFQRDAKALAAYSSITHIRFLLFSLLFINLTGKTRRLIIIVAHGYTSTLIFYFIGEFYHIRSSRILYFLNSFINSRILIRTFFALAFLSNRGVPPSLSFVAEFITIRRGRILLPLRFYLIFIYFFVAFYYSLYIIVISFIGKSFINFNN</sequence>
<dbReference type="WBParaSite" id="RSKR_0001185100.1">
    <property type="protein sequence ID" value="RSKR_0001185100.1"/>
    <property type="gene ID" value="RSKR_0001185100"/>
</dbReference>
<organism evidence="1 2">
    <name type="scientific">Rhabditophanes sp. KR3021</name>
    <dbReference type="NCBI Taxonomy" id="114890"/>
    <lineage>
        <taxon>Eukaryota</taxon>
        <taxon>Metazoa</taxon>
        <taxon>Ecdysozoa</taxon>
        <taxon>Nematoda</taxon>
        <taxon>Chromadorea</taxon>
        <taxon>Rhabditida</taxon>
        <taxon>Tylenchina</taxon>
        <taxon>Panagrolaimomorpha</taxon>
        <taxon>Strongyloidoidea</taxon>
        <taxon>Alloionematidae</taxon>
        <taxon>Rhabditophanes</taxon>
    </lineage>
</organism>